<protein>
    <submittedName>
        <fullName evidence="1">Uncharacterized protein</fullName>
    </submittedName>
</protein>
<gene>
    <name evidence="1" type="ORF">GCM10007884_51540</name>
</gene>
<evidence type="ECO:0000313" key="1">
    <source>
        <dbReference type="EMBL" id="GLS47144.1"/>
    </source>
</evidence>
<sequence length="57" mass="6419">MQADVYIHICLVITSTGKMGNFVTCQLDICTFISQIRMLVCVLGIKRDANHILSYVQ</sequence>
<evidence type="ECO:0000313" key="2">
    <source>
        <dbReference type="Proteomes" id="UP001156881"/>
    </source>
</evidence>
<comment type="caution">
    <text evidence="1">The sequence shown here is derived from an EMBL/GenBank/DDBJ whole genome shotgun (WGS) entry which is preliminary data.</text>
</comment>
<dbReference type="EMBL" id="BSPG01000165">
    <property type="protein sequence ID" value="GLS47144.1"/>
    <property type="molecule type" value="Genomic_DNA"/>
</dbReference>
<keyword evidence="2" id="KW-1185">Reference proteome</keyword>
<proteinExistence type="predicted"/>
<organism evidence="1 2">
    <name type="scientific">Methylobacterium brachythecii</name>
    <dbReference type="NCBI Taxonomy" id="1176177"/>
    <lineage>
        <taxon>Bacteria</taxon>
        <taxon>Pseudomonadati</taxon>
        <taxon>Pseudomonadota</taxon>
        <taxon>Alphaproteobacteria</taxon>
        <taxon>Hyphomicrobiales</taxon>
        <taxon>Methylobacteriaceae</taxon>
        <taxon>Methylobacterium</taxon>
    </lineage>
</organism>
<name>A0ABQ6D9V2_9HYPH</name>
<reference evidence="2" key="1">
    <citation type="journal article" date="2019" name="Int. J. Syst. Evol. Microbiol.">
        <title>The Global Catalogue of Microorganisms (GCM) 10K type strain sequencing project: providing services to taxonomists for standard genome sequencing and annotation.</title>
        <authorList>
            <consortium name="The Broad Institute Genomics Platform"/>
            <consortium name="The Broad Institute Genome Sequencing Center for Infectious Disease"/>
            <person name="Wu L."/>
            <person name="Ma J."/>
        </authorList>
    </citation>
    <scope>NUCLEOTIDE SEQUENCE [LARGE SCALE GENOMIC DNA]</scope>
    <source>
        <strain evidence="2">NBRC 107710</strain>
    </source>
</reference>
<dbReference type="Proteomes" id="UP001156881">
    <property type="component" value="Unassembled WGS sequence"/>
</dbReference>
<accession>A0ABQ6D9V2</accession>